<dbReference type="Pfam" id="PF13673">
    <property type="entry name" value="Acetyltransf_10"/>
    <property type="match status" value="1"/>
</dbReference>
<evidence type="ECO:0000259" key="3">
    <source>
        <dbReference type="PROSITE" id="PS51186"/>
    </source>
</evidence>
<dbReference type="OrthoDB" id="9789605at2"/>
<dbReference type="PATRIC" id="fig|421052.3.peg.2039"/>
<evidence type="ECO:0000256" key="1">
    <source>
        <dbReference type="ARBA" id="ARBA00022679"/>
    </source>
</evidence>
<dbReference type="STRING" id="632955.GCA_000829675_03450"/>
<dbReference type="AlphaFoldDB" id="S3NG83"/>
<dbReference type="SUPFAM" id="SSF55729">
    <property type="entry name" value="Acyl-CoA N-acyltransferases (Nat)"/>
    <property type="match status" value="1"/>
</dbReference>
<dbReference type="HOGENOM" id="CLU_013985_21_0_6"/>
<proteinExistence type="predicted"/>
<dbReference type="PROSITE" id="PS51186">
    <property type="entry name" value="GNAT"/>
    <property type="match status" value="1"/>
</dbReference>
<dbReference type="Gene3D" id="3.40.630.30">
    <property type="match status" value="1"/>
</dbReference>
<dbReference type="GO" id="GO:0016747">
    <property type="term" value="F:acyltransferase activity, transferring groups other than amino-acyl groups"/>
    <property type="evidence" value="ECO:0007669"/>
    <property type="project" value="InterPro"/>
</dbReference>
<dbReference type="RefSeq" id="WP_016656496.1">
    <property type="nucleotide sequence ID" value="NZ_KE340353.1"/>
</dbReference>
<name>S3NG83_9GAMM</name>
<keyword evidence="2" id="KW-0012">Acyltransferase</keyword>
<sequence>MKIENVNTSDYAELLLVWEDAVRATHNFLTEADIENFKPLILEQGFPAVQLYCVRVQNEILGFIGVHEHKIEMLFVRDRSRGQGVGKILLRYAIEVLKCHQVDVNEQNPQAVGFYQHSGFKVMSRSALDDAGRAFPILHMQLDVEVTE</sequence>
<reference evidence="4 5" key="1">
    <citation type="submission" date="2013-06" db="EMBL/GenBank/DDBJ databases">
        <title>The Genome Sequence of Acinetobacter rudis CIP 110305.</title>
        <authorList>
            <consortium name="The Broad Institute Genome Sequencing Platform"/>
            <consortium name="The Broad Institute Genome Sequencing Center for Infectious Disease"/>
            <person name="Cerqueira G."/>
            <person name="Feldgarden M."/>
            <person name="Courvalin P."/>
            <person name="Perichon B."/>
            <person name="Grillot-Courvalin C."/>
            <person name="Clermont D."/>
            <person name="Rocha E."/>
            <person name="Yoon E.-J."/>
            <person name="Nemec A."/>
            <person name="Young S.K."/>
            <person name="Zeng Q."/>
            <person name="Gargeya S."/>
            <person name="Fitzgerald M."/>
            <person name="Abouelleil A."/>
            <person name="Alvarado L."/>
            <person name="Berlin A.M."/>
            <person name="Chapman S.B."/>
            <person name="Dewar J."/>
            <person name="Goldberg J."/>
            <person name="Griggs A."/>
            <person name="Gujja S."/>
            <person name="Hansen M."/>
            <person name="Howarth C."/>
            <person name="Imamovic A."/>
            <person name="Larimer J."/>
            <person name="McCowan C."/>
            <person name="Murphy C."/>
            <person name="Pearson M."/>
            <person name="Priest M."/>
            <person name="Roberts A."/>
            <person name="Saif S."/>
            <person name="Shea T."/>
            <person name="Sykes S."/>
            <person name="Wortman J."/>
            <person name="Nusbaum C."/>
            <person name="Birren B."/>
        </authorList>
    </citation>
    <scope>NUCLEOTIDE SEQUENCE [LARGE SCALE GENOMIC DNA]</scope>
    <source>
        <strain evidence="4 5">CIP 110305</strain>
    </source>
</reference>
<gene>
    <name evidence="4" type="ORF">F945_02090</name>
</gene>
<protein>
    <recommendedName>
        <fullName evidence="3">N-acetyltransferase domain-containing protein</fullName>
    </recommendedName>
</protein>
<evidence type="ECO:0000313" key="5">
    <source>
        <dbReference type="Proteomes" id="UP000014568"/>
    </source>
</evidence>
<accession>S3NG83</accession>
<keyword evidence="1" id="KW-0808">Transferase</keyword>
<dbReference type="PANTHER" id="PTHR43800:SF1">
    <property type="entry name" value="PEPTIDYL-LYSINE N-ACETYLTRANSFERASE YJAB"/>
    <property type="match status" value="1"/>
</dbReference>
<dbReference type="Proteomes" id="UP000014568">
    <property type="component" value="Unassembled WGS sequence"/>
</dbReference>
<dbReference type="InterPro" id="IPR016181">
    <property type="entry name" value="Acyl_CoA_acyltransferase"/>
</dbReference>
<dbReference type="eggNOG" id="COG0456">
    <property type="taxonomic scope" value="Bacteria"/>
</dbReference>
<dbReference type="PANTHER" id="PTHR43800">
    <property type="entry name" value="PEPTIDYL-LYSINE N-ACETYLTRANSFERASE YJAB"/>
    <property type="match status" value="1"/>
</dbReference>
<evidence type="ECO:0000313" key="4">
    <source>
        <dbReference type="EMBL" id="EPF73334.1"/>
    </source>
</evidence>
<dbReference type="CDD" id="cd04301">
    <property type="entry name" value="NAT_SF"/>
    <property type="match status" value="1"/>
</dbReference>
<organism evidence="4 5">
    <name type="scientific">Acinetobacter rudis CIP 110305</name>
    <dbReference type="NCBI Taxonomy" id="421052"/>
    <lineage>
        <taxon>Bacteria</taxon>
        <taxon>Pseudomonadati</taxon>
        <taxon>Pseudomonadota</taxon>
        <taxon>Gammaproteobacteria</taxon>
        <taxon>Moraxellales</taxon>
        <taxon>Moraxellaceae</taxon>
        <taxon>Acinetobacter</taxon>
    </lineage>
</organism>
<keyword evidence="5" id="KW-1185">Reference proteome</keyword>
<feature type="domain" description="N-acetyltransferase" evidence="3">
    <location>
        <begin position="1"/>
        <end position="145"/>
    </location>
</feature>
<comment type="caution">
    <text evidence="4">The sequence shown here is derived from an EMBL/GenBank/DDBJ whole genome shotgun (WGS) entry which is preliminary data.</text>
</comment>
<dbReference type="EMBL" id="ATGI01000027">
    <property type="protein sequence ID" value="EPF73334.1"/>
    <property type="molecule type" value="Genomic_DNA"/>
</dbReference>
<evidence type="ECO:0000256" key="2">
    <source>
        <dbReference type="ARBA" id="ARBA00023315"/>
    </source>
</evidence>
<dbReference type="InterPro" id="IPR000182">
    <property type="entry name" value="GNAT_dom"/>
</dbReference>